<comment type="caution">
    <text evidence="2">The sequence shown here is derived from an EMBL/GenBank/DDBJ whole genome shotgun (WGS) entry which is preliminary data.</text>
</comment>
<feature type="compositionally biased region" description="Low complexity" evidence="1">
    <location>
        <begin position="94"/>
        <end position="103"/>
    </location>
</feature>
<protein>
    <submittedName>
        <fullName evidence="2">Uncharacterized protein</fullName>
    </submittedName>
</protein>
<dbReference type="Proteomes" id="UP001432401">
    <property type="component" value="Unassembled WGS sequence"/>
</dbReference>
<keyword evidence="3" id="KW-1185">Reference proteome</keyword>
<accession>A0ABV1ZWV8</accession>
<evidence type="ECO:0000256" key="1">
    <source>
        <dbReference type="SAM" id="MobiDB-lite"/>
    </source>
</evidence>
<reference evidence="2 3" key="1">
    <citation type="submission" date="2024-06" db="EMBL/GenBank/DDBJ databases">
        <authorList>
            <person name="Bataeva Y.V."/>
            <person name="Grigorian L.N."/>
            <person name="Solomentsev V.I."/>
        </authorList>
    </citation>
    <scope>NUCLEOTIDE SEQUENCE [LARGE SCALE GENOMIC DNA]</scope>
    <source>
        <strain evidence="3">SCPM-O-B-12605 (RCAM04882)</strain>
    </source>
</reference>
<evidence type="ECO:0000313" key="2">
    <source>
        <dbReference type="EMBL" id="MES0835597.1"/>
    </source>
</evidence>
<name>A0ABV1ZWV8_9ACTN</name>
<organism evidence="2 3">
    <name type="scientific">Nocardiopsis tropica</name>
    <dbReference type="NCBI Taxonomy" id="109330"/>
    <lineage>
        <taxon>Bacteria</taxon>
        <taxon>Bacillati</taxon>
        <taxon>Actinomycetota</taxon>
        <taxon>Actinomycetes</taxon>
        <taxon>Streptosporangiales</taxon>
        <taxon>Nocardiopsidaceae</taxon>
        <taxon>Nocardiopsis</taxon>
    </lineage>
</organism>
<sequence>MRRHADHDPAHILRTDAAGDVVRSTRIERAPDLWWDMVGEPVLPEALIVGHTAYDAADRRMRSLTVRGCPAPGPGTAGPRRCGLSSRYREDRAGAVSSRGRRS</sequence>
<gene>
    <name evidence="2" type="ORF">ABUK86_17595</name>
</gene>
<dbReference type="RefSeq" id="WP_352984509.1">
    <property type="nucleotide sequence ID" value="NZ_JBEQNA010000011.1"/>
</dbReference>
<dbReference type="EMBL" id="JBEQNB010000009">
    <property type="protein sequence ID" value="MES0835597.1"/>
    <property type="molecule type" value="Genomic_DNA"/>
</dbReference>
<proteinExistence type="predicted"/>
<feature type="region of interest" description="Disordered" evidence="1">
    <location>
        <begin position="67"/>
        <end position="103"/>
    </location>
</feature>
<evidence type="ECO:0000313" key="3">
    <source>
        <dbReference type="Proteomes" id="UP001432401"/>
    </source>
</evidence>